<gene>
    <name evidence="3" type="ORF">SAMN02745245_00352</name>
</gene>
<proteinExistence type="predicted"/>
<dbReference type="Pfam" id="PF04607">
    <property type="entry name" value="RelA_SpoT"/>
    <property type="match status" value="1"/>
</dbReference>
<dbReference type="GO" id="GO:0015970">
    <property type="term" value="P:guanosine tetraphosphate biosynthetic process"/>
    <property type="evidence" value="ECO:0007669"/>
    <property type="project" value="UniProtKB-UniPathway"/>
</dbReference>
<keyword evidence="3" id="KW-0808">Transferase</keyword>
<keyword evidence="4" id="KW-1185">Reference proteome</keyword>
<dbReference type="EMBL" id="FQXI01000001">
    <property type="protein sequence ID" value="SHH01834.1"/>
    <property type="molecule type" value="Genomic_DNA"/>
</dbReference>
<dbReference type="Gene3D" id="3.30.460.10">
    <property type="entry name" value="Beta Polymerase, domain 2"/>
    <property type="match status" value="1"/>
</dbReference>
<dbReference type="Proteomes" id="UP000184032">
    <property type="component" value="Unassembled WGS sequence"/>
</dbReference>
<dbReference type="InterPro" id="IPR052366">
    <property type="entry name" value="GTP_Pyrophosphokinase"/>
</dbReference>
<dbReference type="PANTHER" id="PTHR47837:SF2">
    <property type="entry name" value="GTP PYROPHOSPHOKINASE YWAC"/>
    <property type="match status" value="1"/>
</dbReference>
<evidence type="ECO:0000313" key="3">
    <source>
        <dbReference type="EMBL" id="SHH01834.1"/>
    </source>
</evidence>
<keyword evidence="3" id="KW-0418">Kinase</keyword>
<organism evidence="3 4">
    <name type="scientific">Anaerosphaera aminiphila DSM 21120</name>
    <dbReference type="NCBI Taxonomy" id="1120995"/>
    <lineage>
        <taxon>Bacteria</taxon>
        <taxon>Bacillati</taxon>
        <taxon>Bacillota</taxon>
        <taxon>Tissierellia</taxon>
        <taxon>Tissierellales</taxon>
        <taxon>Peptoniphilaceae</taxon>
        <taxon>Anaerosphaera</taxon>
    </lineage>
</organism>
<evidence type="ECO:0000256" key="1">
    <source>
        <dbReference type="ARBA" id="ARBA00004976"/>
    </source>
</evidence>
<dbReference type="InterPro" id="IPR043519">
    <property type="entry name" value="NT_sf"/>
</dbReference>
<accession>A0A1M5PJ75</accession>
<reference evidence="3 4" key="1">
    <citation type="submission" date="2016-11" db="EMBL/GenBank/DDBJ databases">
        <authorList>
            <person name="Jaros S."/>
            <person name="Januszkiewicz K."/>
            <person name="Wedrychowicz H."/>
        </authorList>
    </citation>
    <scope>NUCLEOTIDE SEQUENCE [LARGE SCALE GENOMIC DNA]</scope>
    <source>
        <strain evidence="3 4">DSM 21120</strain>
    </source>
</reference>
<dbReference type="SMART" id="SM00954">
    <property type="entry name" value="RelA_SpoT"/>
    <property type="match status" value="1"/>
</dbReference>
<dbReference type="AlphaFoldDB" id="A0A1M5PJ75"/>
<dbReference type="PANTHER" id="PTHR47837">
    <property type="entry name" value="GTP PYROPHOSPHOKINASE YJBM"/>
    <property type="match status" value="1"/>
</dbReference>
<protein>
    <submittedName>
        <fullName evidence="3">Putative GTP pyrophosphokinase</fullName>
    </submittedName>
</protein>
<evidence type="ECO:0000259" key="2">
    <source>
        <dbReference type="SMART" id="SM00954"/>
    </source>
</evidence>
<dbReference type="SUPFAM" id="SSF81301">
    <property type="entry name" value="Nucleotidyltransferase"/>
    <property type="match status" value="1"/>
</dbReference>
<dbReference type="UniPathway" id="UPA00908">
    <property type="reaction ID" value="UER00884"/>
</dbReference>
<dbReference type="CDD" id="cd05399">
    <property type="entry name" value="NT_Rel-Spo_like"/>
    <property type="match status" value="1"/>
</dbReference>
<sequence>MNTEGNDKLLNIESSLGDSEELILQFKSYQQRYTAAIKEVTTKLEILDDEFKSIHEYNPIHNIETRLKSPHSIMKKLEKYNLPRDLDSMSEIKDIAGVRVVCNYIEDIYTIADLLTTQVDITLEKKKDYIKNPKENGYRSLHLIITVPIFLSTGVESIPVEVQIRTIAMDFWASLEHSLRYKDPTDTTKDVIQRLTKCAEVIASVDKEMQDIHKSIHQG</sequence>
<name>A0A1M5PJ75_9FIRM</name>
<comment type="pathway">
    <text evidence="1">Purine metabolism; ppGpp biosynthesis; ppGpp from GTP: step 1/2.</text>
</comment>
<dbReference type="RefSeq" id="WP_073183154.1">
    <property type="nucleotide sequence ID" value="NZ_FQXI01000001.1"/>
</dbReference>
<evidence type="ECO:0000313" key="4">
    <source>
        <dbReference type="Proteomes" id="UP000184032"/>
    </source>
</evidence>
<dbReference type="Gene3D" id="1.10.287.860">
    <property type="entry name" value="Nucleotidyltransferase"/>
    <property type="match status" value="1"/>
</dbReference>
<dbReference type="STRING" id="1120995.SAMN02745245_00352"/>
<dbReference type="GO" id="GO:0016301">
    <property type="term" value="F:kinase activity"/>
    <property type="evidence" value="ECO:0007669"/>
    <property type="project" value="UniProtKB-KW"/>
</dbReference>
<dbReference type="OrthoDB" id="9789634at2"/>
<dbReference type="InterPro" id="IPR007685">
    <property type="entry name" value="RelA_SpoT"/>
</dbReference>
<feature type="domain" description="RelA/SpoT" evidence="2">
    <location>
        <begin position="65"/>
        <end position="187"/>
    </location>
</feature>